<dbReference type="AlphaFoldDB" id="A0A5N8V503"/>
<dbReference type="HAMAP" id="MF_01940">
    <property type="entry name" value="RNA_CPDase"/>
    <property type="match status" value="1"/>
</dbReference>
<evidence type="ECO:0000313" key="3">
    <source>
        <dbReference type="EMBL" id="MPY30370.1"/>
    </source>
</evidence>
<reference evidence="3 4" key="1">
    <citation type="submission" date="2019-07" db="EMBL/GenBank/DDBJ databases">
        <title>New species of Amycolatopsis and Streptomyces.</title>
        <authorList>
            <person name="Duangmal K."/>
            <person name="Teo W.F.A."/>
            <person name="Lipun K."/>
        </authorList>
    </citation>
    <scope>NUCLEOTIDE SEQUENCE [LARGE SCALE GENOMIC DNA]</scope>
    <source>
        <strain evidence="3 4">NBRC 109810</strain>
    </source>
</reference>
<proteinExistence type="inferred from homology"/>
<dbReference type="RefSeq" id="WP_162468054.1">
    <property type="nucleotide sequence ID" value="NZ_VJZD01000007.1"/>
</dbReference>
<sequence length="206" mass="22472">MTDQTRPAAVRVFIALAPPDHAKEELARELHSAYGTHPHMRWNRVEDWHITLAFLGELPPTTALKLQAPLADLAAGRQPIPLSLRGSGNFDDRVLWSGVDGDLDALHVLADDVRTAVKNCGIVFEERPLRPHLTLARARRGDRSSAGEIAEGLAEFTGLPWPAERLHLVGSNAGRSRGPIHYRDIESWALGSGAPTGSGADRQLPR</sequence>
<evidence type="ECO:0000256" key="1">
    <source>
        <dbReference type="ARBA" id="ARBA00022801"/>
    </source>
</evidence>
<feature type="short sequence motif" description="HXTX 2" evidence="2">
    <location>
        <begin position="132"/>
        <end position="135"/>
    </location>
</feature>
<comment type="similarity">
    <text evidence="2">Belongs to the 2H phosphoesterase superfamily. ThpR family.</text>
</comment>
<keyword evidence="4" id="KW-1185">Reference proteome</keyword>
<name>A0A5N8V503_9ACTN</name>
<gene>
    <name evidence="3" type="primary">thpR</name>
    <name evidence="3" type="ORF">FNH09_03320</name>
</gene>
<dbReference type="InterPro" id="IPR004175">
    <property type="entry name" value="RNA_CPDase"/>
</dbReference>
<organism evidence="3 4">
    <name type="scientific">Streptomyces adustus</name>
    <dbReference type="NCBI Taxonomy" id="1609272"/>
    <lineage>
        <taxon>Bacteria</taxon>
        <taxon>Bacillati</taxon>
        <taxon>Actinomycetota</taxon>
        <taxon>Actinomycetes</taxon>
        <taxon>Kitasatosporales</taxon>
        <taxon>Streptomycetaceae</taxon>
        <taxon>Streptomyces</taxon>
    </lineage>
</organism>
<dbReference type="Pfam" id="PF13563">
    <property type="entry name" value="2_5_RNA_ligase2"/>
    <property type="match status" value="1"/>
</dbReference>
<keyword evidence="1 2" id="KW-0378">Hydrolase</keyword>
<dbReference type="PANTHER" id="PTHR35561:SF1">
    <property type="entry name" value="RNA 2',3'-CYCLIC PHOSPHODIESTERASE"/>
    <property type="match status" value="1"/>
</dbReference>
<dbReference type="NCBIfam" id="TIGR02258">
    <property type="entry name" value="2_5_ligase"/>
    <property type="match status" value="1"/>
</dbReference>
<dbReference type="SUPFAM" id="SSF55144">
    <property type="entry name" value="LigT-like"/>
    <property type="match status" value="1"/>
</dbReference>
<dbReference type="InterPro" id="IPR009097">
    <property type="entry name" value="Cyclic_Pdiesterase"/>
</dbReference>
<dbReference type="GO" id="GO:0008664">
    <property type="term" value="F:RNA 2',3'-cyclic 3'-phosphodiesterase activity"/>
    <property type="evidence" value="ECO:0007669"/>
    <property type="project" value="UniProtKB-EC"/>
</dbReference>
<dbReference type="PANTHER" id="PTHR35561">
    <property type="entry name" value="RNA 2',3'-CYCLIC PHOSPHODIESTERASE"/>
    <property type="match status" value="1"/>
</dbReference>
<protein>
    <recommendedName>
        <fullName evidence="2">RNA 2',3'-cyclic phosphodiesterase</fullName>
        <shortName evidence="2">RNA 2',3'-CPDase</shortName>
        <ecNumber evidence="2">3.1.4.58</ecNumber>
    </recommendedName>
</protein>
<dbReference type="GO" id="GO:0004113">
    <property type="term" value="F:2',3'-cyclic-nucleotide 3'-phosphodiesterase activity"/>
    <property type="evidence" value="ECO:0007669"/>
    <property type="project" value="InterPro"/>
</dbReference>
<dbReference type="EC" id="3.1.4.58" evidence="2"/>
<comment type="catalytic activity">
    <reaction evidence="2">
        <text>a 3'-end 2',3'-cyclophospho-ribonucleotide-RNA + H2O = a 3'-end 2'-phospho-ribonucleotide-RNA + H(+)</text>
        <dbReference type="Rhea" id="RHEA:11828"/>
        <dbReference type="Rhea" id="RHEA-COMP:10464"/>
        <dbReference type="Rhea" id="RHEA-COMP:17353"/>
        <dbReference type="ChEBI" id="CHEBI:15377"/>
        <dbReference type="ChEBI" id="CHEBI:15378"/>
        <dbReference type="ChEBI" id="CHEBI:83064"/>
        <dbReference type="ChEBI" id="CHEBI:173113"/>
        <dbReference type="EC" id="3.1.4.58"/>
    </reaction>
</comment>
<dbReference type="EMBL" id="VJZD01000007">
    <property type="protein sequence ID" value="MPY30370.1"/>
    <property type="molecule type" value="Genomic_DNA"/>
</dbReference>
<evidence type="ECO:0000313" key="4">
    <source>
        <dbReference type="Proteomes" id="UP000325849"/>
    </source>
</evidence>
<feature type="active site" description="Proton acceptor" evidence="2">
    <location>
        <position position="132"/>
    </location>
</feature>
<feature type="active site" description="Proton donor" evidence="2">
    <location>
        <position position="49"/>
    </location>
</feature>
<feature type="short sequence motif" description="HXTX 1" evidence="2">
    <location>
        <begin position="49"/>
        <end position="52"/>
    </location>
</feature>
<comment type="caution">
    <text evidence="3">The sequence shown here is derived from an EMBL/GenBank/DDBJ whole genome shotgun (WGS) entry which is preliminary data.</text>
</comment>
<dbReference type="Proteomes" id="UP000325849">
    <property type="component" value="Unassembled WGS sequence"/>
</dbReference>
<comment type="function">
    <text evidence="2">Hydrolyzes RNA 2',3'-cyclic phosphodiester to an RNA 2'-phosphomonoester.</text>
</comment>
<dbReference type="Gene3D" id="3.90.1140.10">
    <property type="entry name" value="Cyclic phosphodiesterase"/>
    <property type="match status" value="1"/>
</dbReference>
<evidence type="ECO:0000256" key="2">
    <source>
        <dbReference type="HAMAP-Rule" id="MF_01940"/>
    </source>
</evidence>
<accession>A0A5N8V503</accession>